<gene>
    <name evidence="1" type="ORF">BS50DRAFT_568399</name>
</gene>
<evidence type="ECO:0000313" key="2">
    <source>
        <dbReference type="Proteomes" id="UP000240883"/>
    </source>
</evidence>
<protein>
    <submittedName>
        <fullName evidence="1">Uncharacterized protein</fullName>
    </submittedName>
</protein>
<proteinExistence type="predicted"/>
<accession>A0A2T2P635</accession>
<keyword evidence="2" id="KW-1185">Reference proteome</keyword>
<dbReference type="EMBL" id="KZ678129">
    <property type="protein sequence ID" value="PSN72798.1"/>
    <property type="molecule type" value="Genomic_DNA"/>
</dbReference>
<dbReference type="Proteomes" id="UP000240883">
    <property type="component" value="Unassembled WGS sequence"/>
</dbReference>
<dbReference type="AlphaFoldDB" id="A0A2T2P635"/>
<reference evidence="1 2" key="1">
    <citation type="journal article" date="2018" name="Front. Microbiol.">
        <title>Genome-Wide Analysis of Corynespora cassiicola Leaf Fall Disease Putative Effectors.</title>
        <authorList>
            <person name="Lopez D."/>
            <person name="Ribeiro S."/>
            <person name="Label P."/>
            <person name="Fumanal B."/>
            <person name="Venisse J.S."/>
            <person name="Kohler A."/>
            <person name="de Oliveira R.R."/>
            <person name="Labutti K."/>
            <person name="Lipzen A."/>
            <person name="Lail K."/>
            <person name="Bauer D."/>
            <person name="Ohm R.A."/>
            <person name="Barry K.W."/>
            <person name="Spatafora J."/>
            <person name="Grigoriev I.V."/>
            <person name="Martin F.M."/>
            <person name="Pujade-Renaud V."/>
        </authorList>
    </citation>
    <scope>NUCLEOTIDE SEQUENCE [LARGE SCALE GENOMIC DNA]</scope>
    <source>
        <strain evidence="1 2">Philippines</strain>
    </source>
</reference>
<evidence type="ECO:0000313" key="1">
    <source>
        <dbReference type="EMBL" id="PSN72798.1"/>
    </source>
</evidence>
<organism evidence="1 2">
    <name type="scientific">Corynespora cassiicola Philippines</name>
    <dbReference type="NCBI Taxonomy" id="1448308"/>
    <lineage>
        <taxon>Eukaryota</taxon>
        <taxon>Fungi</taxon>
        <taxon>Dikarya</taxon>
        <taxon>Ascomycota</taxon>
        <taxon>Pezizomycotina</taxon>
        <taxon>Dothideomycetes</taxon>
        <taxon>Pleosporomycetidae</taxon>
        <taxon>Pleosporales</taxon>
        <taxon>Corynesporascaceae</taxon>
        <taxon>Corynespora</taxon>
    </lineage>
</organism>
<sequence length="104" mass="11483">MSRSPTACAWVLRRCLPACLPVCLCLSVSPLTPALRAAECFSQSAPRLRIVETLFFVLSWCILPASPFRQHADGYEILEPNPERISRIPLITSTSNRNGGRGLD</sequence>
<name>A0A2T2P635_CORCC</name>